<protein>
    <submittedName>
        <fullName evidence="3">RPM1-interacting protein 4-like</fullName>
    </submittedName>
</protein>
<dbReference type="EMBL" id="SSTD01010133">
    <property type="protein sequence ID" value="TYK12335.1"/>
    <property type="molecule type" value="Genomic_DNA"/>
</dbReference>
<name>A0A5A7UH42_CUCMM</name>
<accession>A0A5A7UH42</accession>
<evidence type="ECO:0000313" key="3">
    <source>
        <dbReference type="EMBL" id="KAA0054298.1"/>
    </source>
</evidence>
<dbReference type="Pfam" id="PF05627">
    <property type="entry name" value="AvrRpt-cleavage"/>
    <property type="match status" value="2"/>
</dbReference>
<evidence type="ECO:0000256" key="1">
    <source>
        <dbReference type="SAM" id="MobiDB-lite"/>
    </source>
</evidence>
<feature type="region of interest" description="Disordered" evidence="1">
    <location>
        <begin position="37"/>
        <end position="140"/>
    </location>
</feature>
<evidence type="ECO:0000313" key="5">
    <source>
        <dbReference type="Proteomes" id="UP000321393"/>
    </source>
</evidence>
<proteinExistence type="predicted"/>
<sequence length="237" mass="26248">MAGTKSSSHVPKFGNWDSDDVPYTIFFENARELQAAGVTFDPNDPDTYPPAVFANQNSIPADHHRHHDGEDSHQRREIVNSGSEKLSSERSDSDYALLKAKQSGRKKKNSNGAEGMSRFSPTTVDGKGNRNPRVRRNNEGEMMASVPKFGSWDVRDPKSGDGYTAIFNKVKIEKQIGGSNNPQTVPPLMNQTKQPMTQTTVAKTSTQGSTSFVSKVQISEAHHHCSKNRLKTMHPYC</sequence>
<dbReference type="OrthoDB" id="765662at2759"/>
<dbReference type="PANTHER" id="PTHR33159">
    <property type="entry name" value="RPM1-INTERACTING PROTEIN 4 (RIN4) FAMILY PROTEIN"/>
    <property type="match status" value="1"/>
</dbReference>
<evidence type="ECO:0000259" key="2">
    <source>
        <dbReference type="Pfam" id="PF05627"/>
    </source>
</evidence>
<dbReference type="AlphaFoldDB" id="A0A5A7UH42"/>
<reference evidence="5 6" key="1">
    <citation type="submission" date="2019-08" db="EMBL/GenBank/DDBJ databases">
        <title>Draft genome sequences of two oriental melons (Cucumis melo L. var makuwa).</title>
        <authorList>
            <person name="Kwon S.-Y."/>
        </authorList>
    </citation>
    <scope>NUCLEOTIDE SEQUENCE [LARGE SCALE GENOMIC DNA]</scope>
    <source>
        <strain evidence="6">cv. Chang Bougi</strain>
        <strain evidence="5">cv. SW 3</strain>
        <tissue evidence="3">Leaf</tissue>
    </source>
</reference>
<feature type="compositionally biased region" description="Basic and acidic residues" evidence="1">
    <location>
        <begin position="67"/>
        <end position="78"/>
    </location>
</feature>
<dbReference type="Proteomes" id="UP000321947">
    <property type="component" value="Unassembled WGS sequence"/>
</dbReference>
<organism evidence="3 5">
    <name type="scientific">Cucumis melo var. makuwa</name>
    <name type="common">Oriental melon</name>
    <dbReference type="NCBI Taxonomy" id="1194695"/>
    <lineage>
        <taxon>Eukaryota</taxon>
        <taxon>Viridiplantae</taxon>
        <taxon>Streptophyta</taxon>
        <taxon>Embryophyta</taxon>
        <taxon>Tracheophyta</taxon>
        <taxon>Spermatophyta</taxon>
        <taxon>Magnoliopsida</taxon>
        <taxon>eudicotyledons</taxon>
        <taxon>Gunneridae</taxon>
        <taxon>Pentapetalae</taxon>
        <taxon>rosids</taxon>
        <taxon>fabids</taxon>
        <taxon>Cucurbitales</taxon>
        <taxon>Cucurbitaceae</taxon>
        <taxon>Benincaseae</taxon>
        <taxon>Cucumis</taxon>
    </lineage>
</organism>
<comment type="caution">
    <text evidence="3">The sequence shown here is derived from an EMBL/GenBank/DDBJ whole genome shotgun (WGS) entry which is preliminary data.</text>
</comment>
<dbReference type="InterPro" id="IPR008700">
    <property type="entry name" value="TypeIII_avirulence_cleave"/>
</dbReference>
<dbReference type="InterPro" id="IPR040387">
    <property type="entry name" value="RIN4/NOI4"/>
</dbReference>
<feature type="domain" description="RIN4 pathogenic type III effector avirulence factor Avr cleavage site" evidence="2">
    <location>
        <begin position="144"/>
        <end position="175"/>
    </location>
</feature>
<feature type="domain" description="RIN4 pathogenic type III effector avirulence factor Avr cleavage site" evidence="2">
    <location>
        <begin position="7"/>
        <end position="32"/>
    </location>
</feature>
<evidence type="ECO:0000313" key="4">
    <source>
        <dbReference type="EMBL" id="TYK12335.1"/>
    </source>
</evidence>
<evidence type="ECO:0000313" key="6">
    <source>
        <dbReference type="Proteomes" id="UP000321947"/>
    </source>
</evidence>
<gene>
    <name evidence="4" type="ORF">E5676_scaffold302G001090</name>
    <name evidence="3" type="ORF">E6C27_scaffold24G00160</name>
</gene>
<dbReference type="EMBL" id="SSTE01008830">
    <property type="protein sequence ID" value="KAA0054298.1"/>
    <property type="molecule type" value="Genomic_DNA"/>
</dbReference>
<dbReference type="STRING" id="1194695.A0A5A7UH42"/>
<dbReference type="Proteomes" id="UP000321393">
    <property type="component" value="Unassembled WGS sequence"/>
</dbReference>
<dbReference type="GO" id="GO:0005886">
    <property type="term" value="C:plasma membrane"/>
    <property type="evidence" value="ECO:0007669"/>
    <property type="project" value="TreeGrafter"/>
</dbReference>
<dbReference type="PANTHER" id="PTHR33159:SF49">
    <property type="entry name" value="RPM1-INTERACTING PROTEIN 4"/>
    <property type="match status" value="1"/>
</dbReference>